<organism evidence="1 2">
    <name type="scientific">Chelativorans composti</name>
    <dbReference type="NCBI Taxonomy" id="768533"/>
    <lineage>
        <taxon>Bacteria</taxon>
        <taxon>Pseudomonadati</taxon>
        <taxon>Pseudomonadota</taxon>
        <taxon>Alphaproteobacteria</taxon>
        <taxon>Hyphomicrobiales</taxon>
        <taxon>Phyllobacteriaceae</taxon>
        <taxon>Chelativorans</taxon>
    </lineage>
</organism>
<name>A0ABW5DG70_9HYPH</name>
<dbReference type="PIRSF" id="PIRSF029730">
    <property type="entry name" value="UCP029730"/>
    <property type="match status" value="1"/>
</dbReference>
<dbReference type="EMBL" id="JBHUIR010000021">
    <property type="protein sequence ID" value="MFD2259530.1"/>
    <property type="molecule type" value="Genomic_DNA"/>
</dbReference>
<dbReference type="RefSeq" id="WP_345099076.1">
    <property type="nucleotide sequence ID" value="NZ_BAABGS010000020.1"/>
</dbReference>
<sequence length="272" mass="30424">MMPPSPFSPFEIIDGDRSKGLVLVSDHAFNLVPEEYGNLGLPAHEFQRHIAYDIGVEAVTRKLAALTGAPAVMARFSRLLIDPNRGEDDPTLIRQLYDGTVIRANYPLAEEERQRRIERFYRPYHGAVAETIASVAEATGAAPLVISVHSFTPFMQGRERPWHVGILWDRDPRAAKPLMASLEKISWLVVGDNEPYDGALRGDTMYQHCTLKGYAHALIEIRQDLIVAEAGAIEWAERLTPILEDINRLPDIHRVEMHGSRTGPISNGDQND</sequence>
<dbReference type="InterPro" id="IPR007709">
    <property type="entry name" value="N-FG_amidohydro"/>
</dbReference>
<dbReference type="InterPro" id="IPR011227">
    <property type="entry name" value="UCP029730"/>
</dbReference>
<dbReference type="Proteomes" id="UP001597373">
    <property type="component" value="Unassembled WGS sequence"/>
</dbReference>
<dbReference type="Gene3D" id="3.40.630.40">
    <property type="entry name" value="Zn-dependent exopeptidases"/>
    <property type="match status" value="1"/>
</dbReference>
<dbReference type="Pfam" id="PF05013">
    <property type="entry name" value="FGase"/>
    <property type="match status" value="1"/>
</dbReference>
<reference evidence="2" key="1">
    <citation type="journal article" date="2019" name="Int. J. Syst. Evol. Microbiol.">
        <title>The Global Catalogue of Microorganisms (GCM) 10K type strain sequencing project: providing services to taxonomists for standard genome sequencing and annotation.</title>
        <authorList>
            <consortium name="The Broad Institute Genomics Platform"/>
            <consortium name="The Broad Institute Genome Sequencing Center for Infectious Disease"/>
            <person name="Wu L."/>
            <person name="Ma J."/>
        </authorList>
    </citation>
    <scope>NUCLEOTIDE SEQUENCE [LARGE SCALE GENOMIC DNA]</scope>
    <source>
        <strain evidence="2">KCTC 23707</strain>
    </source>
</reference>
<evidence type="ECO:0000313" key="1">
    <source>
        <dbReference type="EMBL" id="MFD2259530.1"/>
    </source>
</evidence>
<accession>A0ABW5DG70</accession>
<protein>
    <submittedName>
        <fullName evidence="1">N-formylglutamate amidohydrolase</fullName>
    </submittedName>
</protein>
<comment type="caution">
    <text evidence="1">The sequence shown here is derived from an EMBL/GenBank/DDBJ whole genome shotgun (WGS) entry which is preliminary data.</text>
</comment>
<dbReference type="SUPFAM" id="SSF53187">
    <property type="entry name" value="Zn-dependent exopeptidases"/>
    <property type="match status" value="1"/>
</dbReference>
<gene>
    <name evidence="1" type="ORF">ACFSMZ_07100</name>
</gene>
<keyword evidence="2" id="KW-1185">Reference proteome</keyword>
<evidence type="ECO:0000313" key="2">
    <source>
        <dbReference type="Proteomes" id="UP001597373"/>
    </source>
</evidence>
<proteinExistence type="predicted"/>